<keyword evidence="1" id="KW-0472">Membrane</keyword>
<keyword evidence="3" id="KW-1185">Reference proteome</keyword>
<name>A0ABD6CAB1_9EURY</name>
<accession>A0ABD6CAB1</accession>
<dbReference type="EMBL" id="JBHUDJ010000002">
    <property type="protein sequence ID" value="MFD1586343.1"/>
    <property type="molecule type" value="Genomic_DNA"/>
</dbReference>
<proteinExistence type="predicted"/>
<dbReference type="Proteomes" id="UP001597119">
    <property type="component" value="Unassembled WGS sequence"/>
</dbReference>
<evidence type="ECO:0000313" key="2">
    <source>
        <dbReference type="EMBL" id="MFD1586343.1"/>
    </source>
</evidence>
<comment type="caution">
    <text evidence="2">The sequence shown here is derived from an EMBL/GenBank/DDBJ whole genome shotgun (WGS) entry which is preliminary data.</text>
</comment>
<sequence length="99" mass="10714">MSHPNPDETVERERLIFGAGFALGVTFTMLILGMVLSTVAPQSVTITSLLDSRVLLPVVAAVVFAFVVGVALYLLALPEQGFGIPRRVGFDTDERDDEH</sequence>
<protein>
    <recommendedName>
        <fullName evidence="4">Cox cluster protein</fullName>
    </recommendedName>
</protein>
<feature type="transmembrane region" description="Helical" evidence="1">
    <location>
        <begin position="55"/>
        <end position="77"/>
    </location>
</feature>
<organism evidence="2 3">
    <name type="scientific">Halorientalis brevis</name>
    <dbReference type="NCBI Taxonomy" id="1126241"/>
    <lineage>
        <taxon>Archaea</taxon>
        <taxon>Methanobacteriati</taxon>
        <taxon>Methanobacteriota</taxon>
        <taxon>Stenosarchaea group</taxon>
        <taxon>Halobacteria</taxon>
        <taxon>Halobacteriales</taxon>
        <taxon>Haloarculaceae</taxon>
        <taxon>Halorientalis</taxon>
    </lineage>
</organism>
<dbReference type="RefSeq" id="WP_247379973.1">
    <property type="nucleotide sequence ID" value="NZ_JALLGV010000007.1"/>
</dbReference>
<evidence type="ECO:0000256" key="1">
    <source>
        <dbReference type="SAM" id="Phobius"/>
    </source>
</evidence>
<keyword evidence="1" id="KW-1133">Transmembrane helix</keyword>
<reference evidence="2 3" key="1">
    <citation type="journal article" date="2019" name="Int. J. Syst. Evol. Microbiol.">
        <title>The Global Catalogue of Microorganisms (GCM) 10K type strain sequencing project: providing services to taxonomists for standard genome sequencing and annotation.</title>
        <authorList>
            <consortium name="The Broad Institute Genomics Platform"/>
            <consortium name="The Broad Institute Genome Sequencing Center for Infectious Disease"/>
            <person name="Wu L."/>
            <person name="Ma J."/>
        </authorList>
    </citation>
    <scope>NUCLEOTIDE SEQUENCE [LARGE SCALE GENOMIC DNA]</scope>
    <source>
        <strain evidence="2 3">CGMCC 1.12125</strain>
    </source>
</reference>
<evidence type="ECO:0008006" key="4">
    <source>
        <dbReference type="Google" id="ProtNLM"/>
    </source>
</evidence>
<evidence type="ECO:0000313" key="3">
    <source>
        <dbReference type="Proteomes" id="UP001597119"/>
    </source>
</evidence>
<dbReference type="AlphaFoldDB" id="A0ABD6CAB1"/>
<keyword evidence="1" id="KW-0812">Transmembrane</keyword>
<feature type="transmembrane region" description="Helical" evidence="1">
    <location>
        <begin position="15"/>
        <end position="35"/>
    </location>
</feature>
<gene>
    <name evidence="2" type="ORF">ACFR9U_05080</name>
</gene>